<feature type="chain" id="PRO_5014646306" evidence="1">
    <location>
        <begin position="29"/>
        <end position="188"/>
    </location>
</feature>
<name>A0A2N6PG29_9MICO</name>
<evidence type="ECO:0000313" key="2">
    <source>
        <dbReference type="EMBL" id="PMB97634.1"/>
    </source>
</evidence>
<comment type="caution">
    <text evidence="2">The sequence shown here is derived from an EMBL/GenBank/DDBJ whole genome shotgun (WGS) entry which is preliminary data.</text>
</comment>
<organism evidence="2 3">
    <name type="scientific">Brevibacterium luteolum</name>
    <dbReference type="NCBI Taxonomy" id="199591"/>
    <lineage>
        <taxon>Bacteria</taxon>
        <taxon>Bacillati</taxon>
        <taxon>Actinomycetota</taxon>
        <taxon>Actinomycetes</taxon>
        <taxon>Micrococcales</taxon>
        <taxon>Brevibacteriaceae</taxon>
        <taxon>Brevibacterium</taxon>
    </lineage>
</organism>
<protein>
    <submittedName>
        <fullName evidence="2">Peptidoglycan-binding protein</fullName>
    </submittedName>
</protein>
<proteinExistence type="predicted"/>
<keyword evidence="3" id="KW-1185">Reference proteome</keyword>
<feature type="signal peptide" evidence="1">
    <location>
        <begin position="1"/>
        <end position="28"/>
    </location>
</feature>
<accession>A0A2N6PG29</accession>
<dbReference type="OrthoDB" id="5171895at2"/>
<dbReference type="RefSeq" id="WP_102162391.1">
    <property type="nucleotide sequence ID" value="NZ_PNFZ01000005.1"/>
</dbReference>
<dbReference type="Proteomes" id="UP000235703">
    <property type="component" value="Unassembled WGS sequence"/>
</dbReference>
<evidence type="ECO:0000313" key="3">
    <source>
        <dbReference type="Proteomes" id="UP000235703"/>
    </source>
</evidence>
<keyword evidence="1" id="KW-0732">Signal</keyword>
<reference evidence="2 3" key="1">
    <citation type="submission" date="2017-09" db="EMBL/GenBank/DDBJ databases">
        <title>Bacterial strain isolated from the female urinary microbiota.</title>
        <authorList>
            <person name="Thomas-White K."/>
            <person name="Kumar N."/>
            <person name="Forster S."/>
            <person name="Putonti C."/>
            <person name="Lawley T."/>
            <person name="Wolfe A.J."/>
        </authorList>
    </citation>
    <scope>NUCLEOTIDE SEQUENCE [LARGE SCALE GENOMIC DNA]</scope>
    <source>
        <strain evidence="2 3">UMB0680</strain>
    </source>
</reference>
<evidence type="ECO:0000256" key="1">
    <source>
        <dbReference type="SAM" id="SignalP"/>
    </source>
</evidence>
<sequence>MKLSKTLLATALAAGILGGGIIGSPAMAAPSFDPAAAPVEQRQEAFTTVADLDQTQIDNARTIIGVGRGGALPDQGIVIALMTAMQESSMYNLDYGDRDSLGLFQQRPSMGWGAPEQVTDPVYASKSFYGINPEGSNPGLIQINGWESMAPTQAAQAVQRSAYPDAYAKWEPLARELLAAHGNAPAIP</sequence>
<dbReference type="EMBL" id="PNFZ01000005">
    <property type="protein sequence ID" value="PMB97634.1"/>
    <property type="molecule type" value="Genomic_DNA"/>
</dbReference>
<gene>
    <name evidence="2" type="ORF">CJ198_09495</name>
</gene>
<dbReference type="AlphaFoldDB" id="A0A2N6PG29"/>